<dbReference type="PROSITE" id="PS50261">
    <property type="entry name" value="G_PROTEIN_RECEP_F2_4"/>
    <property type="match status" value="1"/>
</dbReference>
<dbReference type="InterPro" id="IPR026919">
    <property type="entry name" value="ADGRV1"/>
</dbReference>
<dbReference type="InterPro" id="IPR009039">
    <property type="entry name" value="EAR"/>
</dbReference>
<evidence type="ECO:0000256" key="2">
    <source>
        <dbReference type="ARBA" id="ARBA00004645"/>
    </source>
</evidence>
<evidence type="ECO:0008006" key="17">
    <source>
        <dbReference type="Google" id="ProtNLM"/>
    </source>
</evidence>
<evidence type="ECO:0000256" key="5">
    <source>
        <dbReference type="ARBA" id="ARBA00022737"/>
    </source>
</evidence>
<evidence type="ECO:0000256" key="12">
    <source>
        <dbReference type="SAM" id="SignalP"/>
    </source>
</evidence>
<evidence type="ECO:0000256" key="10">
    <source>
        <dbReference type="SAM" id="MobiDB-lite"/>
    </source>
</evidence>
<feature type="transmembrane region" description="Helical" evidence="11">
    <location>
        <begin position="6100"/>
        <end position="6121"/>
    </location>
</feature>
<accession>A0A267G5X0</accession>
<dbReference type="Gene3D" id="2.60.220.50">
    <property type="match status" value="1"/>
</dbReference>
<feature type="domain" description="GAIN-B" evidence="13">
    <location>
        <begin position="5722"/>
        <end position="5878"/>
    </location>
</feature>
<evidence type="ECO:0000256" key="8">
    <source>
        <dbReference type="ARBA" id="ARBA00023136"/>
    </source>
</evidence>
<dbReference type="PANTHER" id="PTHR46682:SF1">
    <property type="entry name" value="ADHESION G-PROTEIN COUPLED RECEPTOR V1"/>
    <property type="match status" value="1"/>
</dbReference>
<proteinExistence type="predicted"/>
<evidence type="ECO:0000256" key="1">
    <source>
        <dbReference type="ARBA" id="ARBA00004141"/>
    </source>
</evidence>
<dbReference type="Pfam" id="PF13385">
    <property type="entry name" value="Laminin_G_3"/>
    <property type="match status" value="1"/>
</dbReference>
<evidence type="ECO:0000313" key="16">
    <source>
        <dbReference type="Proteomes" id="UP000215902"/>
    </source>
</evidence>
<evidence type="ECO:0000259" key="13">
    <source>
        <dbReference type="PROSITE" id="PS50221"/>
    </source>
</evidence>
<dbReference type="InterPro" id="IPR013320">
    <property type="entry name" value="ConA-like_dom_sf"/>
</dbReference>
<feature type="compositionally biased region" description="Acidic residues" evidence="10">
    <location>
        <begin position="6338"/>
        <end position="6354"/>
    </location>
</feature>
<feature type="transmembrane region" description="Helical" evidence="11">
    <location>
        <begin position="6127"/>
        <end position="6148"/>
    </location>
</feature>
<keyword evidence="16" id="KW-1185">Reference proteome</keyword>
<keyword evidence="8 11" id="KW-0472">Membrane</keyword>
<protein>
    <recommendedName>
        <fullName evidence="17">Staphylococcus aureus surface protein A</fullName>
    </recommendedName>
</protein>
<organism evidence="15 16">
    <name type="scientific">Macrostomum lignano</name>
    <dbReference type="NCBI Taxonomy" id="282301"/>
    <lineage>
        <taxon>Eukaryota</taxon>
        <taxon>Metazoa</taxon>
        <taxon>Spiralia</taxon>
        <taxon>Lophotrochozoa</taxon>
        <taxon>Platyhelminthes</taxon>
        <taxon>Rhabditophora</taxon>
        <taxon>Macrostomorpha</taxon>
        <taxon>Macrostomida</taxon>
        <taxon>Macrostomidae</taxon>
        <taxon>Macrostomum</taxon>
    </lineage>
</organism>
<keyword evidence="3 11" id="KW-0812">Transmembrane</keyword>
<dbReference type="Gene3D" id="1.20.1070.10">
    <property type="entry name" value="Rhodopsin 7-helix transmembrane proteins"/>
    <property type="match status" value="1"/>
</dbReference>
<dbReference type="GO" id="GO:0032420">
    <property type="term" value="C:stereocilium"/>
    <property type="evidence" value="ECO:0007669"/>
    <property type="project" value="UniProtKB-SubCell"/>
</dbReference>
<dbReference type="FunFam" id="2.60.40.2030:FF:000017">
    <property type="entry name" value="Adhesion G protein-coupled receptor V1"/>
    <property type="match status" value="1"/>
</dbReference>
<dbReference type="Pfam" id="PF03160">
    <property type="entry name" value="Calx-beta"/>
    <property type="match status" value="30"/>
</dbReference>
<name>A0A267G5X0_9PLAT</name>
<sequence length="6380" mass="684975">MSTSIAVFVAWIALVFVGLESVSAQFVLSFASSARTVVNESARFSISLKPNGTPIDDVYAVVQITDPAASSDFFGTSYPVVFYAGVTPGVQTVTFTTVDDDLPEDDETYTISLTVRGTATLVAPTTVNVTILANDDAYGIFSFKAPRQSWVREPATAVPTMVSLEIIRDRGLFNSVQLGFRVDGGANPAATPGLDVGPAEGQLLFTAGVFSLMLQLQIMPDVIPENNETFTVSLSILGTRGSLAPGASTYSITVLANDAPVRFEFAQYSVNETNSDTDYRIGIIRGSSASGGLIGPVDFPASVAVRVSNVGLAGLYSDYRAVNQTLQFAAGETRKEITITVLADDIPEPVEDFSLTLQDPTGDMVIQEPQTAKILINANDDPNGVLEMFTNIPGQPGFYTVDEDSTSTFSDFKVVRSGGIYGPVSVGWMLVRVNNTDPIVSDIGPSEGTVKLEDRVKEASISLKIIQDTLPEPAEAFRISLVASTLTGGAKLGSITTGVLVVQDSDMAYGLVSFSTPDQQILKSKQTPRTLEFRIIRTGGTLGAIRIAMDVTYSGSTNVTNIFTASLPTVVPMGIGEASALVQLPLTERAFLQVGETFNARLLNASYTQPVSSLPAYNSPRLGARLETSILVAPGDADGEVGFASIGVILADEPSDGAASSFVPIRIVREGMSGAAVIYWNVTSVGPGVTDSDTGPRSGQINLAAGQTSADLVFEIKPDDVPELDEDLTIQLTDVAPAGTQRLKTNYSSIVLKIRANDNPGGVFSFASFMKEHYLMKEEGDPINVTVVRTGGALMTVLVDYSVQPGGDAQFYGGNNVLQFLPGIYSLSGTLLARGENIPELDTNYILSLSGHNGVPISIGSRSRINITVPANDDPSGVIEFQTSSLLANIKESKGSDIQIARLIVARNRGAFGTVTVQFRVTPGNTSDLSPISGTLVFENGQSQVALPIQSLPDDIPEDQEQFTVTLFNVTGGASLGSRAQAFVYIDQNDSPVYFSAPSTLRVNEGQSASFTVVREGSLLESVRISYRTIDVTAYAGINDYISASGVLVFNSGQREQRLSVQTLDDRTPEGDEILRIELYNPLGDIVPYNQYVATVVIAANDGASGSISFASTVVKTANEGSSVSFEVIREGGIFGDVNIYWMIALNGTEEPVADGTDFDFGSGVLTLPNGAATVPLVLIPRRDNVPEFDENFSVTMVNLTGGASPEEKPVFGSGPTKAYIVVPQNDDPYGVMSFGQSTYSVPEDAYPGQEAETKLTVSVDRLQGRYSKVEVSWTILSQSASSLPAVMDLLFLGLQNFSVVTADVSKRIPGTGTQVLEFFNAPGSLVTVPAIYQPNATTTMNSASGFAFSTALQLKQSIADSCLLSKFFSNNGSDLYGVYISANATSVGVTFRYWSLFRRTAQLSGWMAATILDAKWHYLVVNVFGGQASFFLDGVKFYQGALESATLLDTDGVMHLGAAAGQTHRYIGYLQDARLYARKLENNEIAEISSYPASSDVTPISGHLSFPIDQLNSTITLASVQDTIAEPDEYFTLRLLSAKGGARLSPTGQSSDLVVLKSDAANGIFGFVGSCVPPVSFNESTTFSCSVQRLGGSFDSVNLYWEARLPNHNGTGWSEAGSQFVNSTGFITFGAGERLKSLTATLVDDQIPELATQAIFILTEAASSDGQAGSTNVSGASIDPRKNWINVTISESDYPYGYLQFMTALPDPLPSIIPAEFNQPQISVREEVGFVSLLIARAQGTMGSISCEWRTRDGTATSSGDRPDYRADGNRIQFLSGSRLARFNVTIYDNALPEDTRVFYVELLNPIGGAGLGPASTVAVSIENSDSAYGVFGFAPMSLVIYTDEVANGTALFTVTRAGGTLRAVTIYWEIPSDPNNDLITRSGRLDFAAGQTVGYFTVGVYDDSLPEVDESFNVILNNASLGTIDPKKAQATLIIRANDNPYGVFSISDVYRPIRVEEVSEPANIRITRSGGSMGAVRISYRTLSHAETFPFLPIVVDRATENADFAAVTGYVDMSPGQTSATFSVGILDDPIPEPDESFFVVLTGIRLLNSSSTGPEVLPQLDLNHRTYAQVIISLNDNANGILDFSAAETLVPEEKAGPFLFLQRKGGQFGVVTALFEIISITADPVTDIRVTSNQITFGSGETNKSVPVFVVDDSIPETQEDFRIRLTGEVSGGAVLGTVTSCLVTIAASDDPNGVFVFSTLGITVDEPDAGLIPVQMTISRLAGQIGVVSVSWEARLNGIKIDTDVTPAEGTLIFVSNENSKSLVVNVRADNVSEGREDVQIVLTRASNGGRLGDSNTFTLSILPNDDPYGVVEFKQSNFFINEVIGDNLQNVTIVRKMGVFNQLRITYSLNNTPLLPIIANLSRTVYNYFMSPYYGFPREKGIAVNISSEADKQQACLLTCLEARACQAVYFYISTGACSWYSSSDTLSLDPDSRARYYVKNLAETHTLYQNLAEVGVDVLPYNDGVFIYPPGLNEAQLSVLVKDDTLPELDESFVITLTSAEVITTDPLTPKIMPRLGTLLSANVTIRANDNANGLFRLYSPDTRAEMGGSLIRVPEQASLAVELVVERSGGSIGYASVDWKVNAAKSTATNFADFRADGATLTFGPSETRRVFTIAILDDNIPELFESVVLDLNNPTGGAAIDPEKQTVSVIIEANDLVAGMIGFAQNTLLVDKGQRVSIDVLRSFPGEGNVSVSWRISDLGVGYNASETFEQTTGVIHFSAHVLDRAINVTILEDSKPSVDESFSIQLVGVNTSGVETSGAAQIDATKREMVLTVRAHNRPHGLFQLASGTLNQTTDEVNKTVSILVLRKFGSIGRVRVHFMQTNVSSLPPLTAEAAHIQDYTVEPFYIDFQDGEVQKSINISIVDDNIPEIDEIIQFTLTRVEYLGPGTTSYPPALDNTTELSASVTIRANDGTTGVVIFPPGSDGLSVNETRQKILLTVLRTMGTFGTVSVFYYSQLVTAQSTDFDIQPSTLVFNPGETEKTIEVLILDDDIPESDEAFQVVLGNPTNGLLLGTPSVAVITILSNDGAGGALNFDSAADVQLSEPGDGIGFPAPKVMFNVIRGPGTFGKITFEFVVTRLDGTNDNLTDIGPLSGAITMENLQTTASFEVSATADDTPETARTYLVRLINPKLGATLGTVIQRRVTIVDNDSPYGRINIVSISGPSGLTQVNSSYYTVREANSALTVSMVRSHGLVNRVSFDLQVLPRTASATSGAVLMLNSLQEVRATSLRRWVTYELADSLTYMLMLSSYRVAPLPAVAIGSDGSDGPYDARRITTSVVYRWQGRLEPVQTVMTDFAVDAAHFTINSQHYLAIVNQGSNDRPDTATRVYRVNQETGALNFTQDIPTVYGSSVTFYSVDGGNYLFIASYQNAKAETTVYSSVYKWDDVNQRFGAATMQLINTQGASDSLSFEQGGLRFLLVLNYFDSTSNSYTIGSVLYRYESLKASFVVHQTMPTRGAKAATIFNIGSQMFLVIANNRDGPILNSVDSVVYRWQGSNFVLHQTIPTRDAVNVFAFQGVNTVSYFGITSNSGSTIVMGWNSSSSLFVQVTTFGSANQYQPVVVKQSTTSLLLLAHVNSTFDVDGATSQIYMVSTIAPISDFVPATMTMTLEEGQTHTATSVFVLDDDTSEPDEHFELVLDNPKDGVQFGAQKSASITILANDNPYGEINFDVSSRHLNVEELSGKDNSVLLSMTRTGGTFARVLIQFAVVGDVTNDDIAPMSGTAEFAKGSALATITLTVKDDAIPELDERAIVMLTRVTTDATNVADEYPTIGPFSNCTLLILANDNPHGVIGWEELVVRTTEPDGMEGTVYLTLVRSQGAIGNIRISFTTYPDHSVPPNQRATAGQDYLAALSIVTMNNNQTRAQVAMIILMDTTPELTESFLVNITGVQLLDSTPASGTQPTIKATAVTCQVLIAENDNARGIVQFNVTENLEGYVIAYEGIHQLLLQVSRTVGFFGNQTITWEAKPQTATAEDYNPSSGQVTIYDQMKSATIAVNVVDDTIPETTETFLVQLVRIDGGAVIGEKNSITVAIPPNDSPYGQFQFANSPVTVKESASLNDPNGLAVLTVQRTQSAVGRVSMTWQLEPAAQGDFLEPFQGLLVFEEGETFKNFTLRTKPDNITEGQKSFRVSLVLSGTVGDISPTRGDAVIIIQADPGSSGLISVAQASKRVLLAEKEVSTDSGEARITVTRGSGTNGEVQVFWTLIPRDIDNFVETQGTLVIPDSVPTGDIVLRAVDDSVPEVAKVYLLLLTGVQPSLATLSPTDNQATVIMRASDFPYGLFEFASSAPIVRPEANSLVEISVQRLGGTFGTVFVNFATRNGSATAGSDYAPVLGYLTFGPGVSRATVSVQLLDDTVPEGPEDFYLVLTSVSLINPTNISTETDQAPGLGANFEQRLVIDKNDQAEGVIQFAPAGVVFEVDESVGVARVPVTRAPGSYGRVSCRYTSRNLTATPGIDYVLLDLPVVFENGQTEQTINVTIVDDSEPEFDEQLQITLTSPDGGVILGTQLASLVVIRKSDFPNGQFGFTSGSLARMVENPTADQSIDVSVSRTGGLIGQQTLYWQIFGPNSQTTMLSYTGDIAVVDSSGTEKTRGSLTWGSNEGGSKSLRLSVKKRGETWEVQKSFWIVIYNPTSFPASAGNGEINPNANNVSITVQKYGYPNGILGFLDCTGALRELIEPTPSMGLSYNVLFHVRRTQGFLGAVRVKWRILGPYDETPDFEPKEGVLHFPDSVKEASVQLTILPDDKPELDENFRVELYDVEGGADIDGACGNSSFRIGQNDNPRGVFALNKADQRVVADPITFVRRVQVNVSREMGLFNSITVSVKASYDQKLSGRLYLRESSGSLQFAEGQSSRQISFEMVGDNFYASGSSFTVSLDDVAFTNPADGAGGGQIPPIISGTKGSTQVYVTGDAANSDVGFLSDTTMVQEDQNKALLTLFRVGSFGQVAVTWSPGFPPGSAALPAGATSGSVATDIGRTVYLVHGQATANFSLALNPIDGASQQFGVFLDQSSALTSTAPGGARLDARRLVCEIDPRGVLEFAPSSRVVYVDETAGQVSVSIVRSFGSRGNLAVQYRTLPGTATPNQDFWPINSALSLTEGSVQATVIVQIVSDTVPETEEYFFINITSVERLPSISTGYLTPRVSQQFGLSKVIIRANNDPFGLLSVTANPTNTSEGDSVAIVIRRDAGVSGSVTVILRTVGGGESWISEINVQPSPNNFTIGSVLANRLAAAAATANADYAQLDSAVTFADGETSKTVQLSIIKDAIPELEETVLVYISLPASSPGAQMPRLADGTAKDGFKTSYALVTIVRNGIYNGIISVAPDSRETVVSEDASPNPVLRIRLQRSGSLSADVTVSWQAKVSLMSTPADDAAQLGAELTALQGESVCRGDAAGGACELAIPMVQDALPERRRRYLIVLTSAQPSAELDRVYFYANVTSEPSDYPDGLIGLAEPMLTVRRLDQYADIEIQRLQGNDRPVSVVFSTSEINSVSITRAGLQVLRARTSRDFNATAGVARFAPGVTKQTVRVGLYGGSAEDSLTGRYQPRVFLFSLLSVDGGATLSANKTQTNITIVDNADAPAWDLFNMPLATAAQLTAALTEAQKLSSTSSALSQSQLALLSSFLANVNSVATQATETVGGALSAEQKTAVHSVYCSLIQPARADSTVSRSALAQLLAEFHFAITPASACELTDQQHSACPEIVSRAANLHPRNINGKVYLNTAADLSSNREPYFKIPSKLLPDTSNSSSCQKVQFSVFKSSQWFEVSTLDVLTDTIYSFDLNNKNLDEVISTPVQFRVINFNRRLVDRRARCAYWSGSNWQSGLCTVDNQAGLDAGQDDFVACSCNHLSSYAVVIDKHPATLVGYNLWFYIPMGIAACVYLFVVIANCFFASNISQFSAHLQLHMLVAVFVFHIIYIVNAALSPSSILVNSMAQSNDRCIAVSVLQTYFFLCQFFWMLAQSVNYWKVLVMNDEHTNRNYHIFVIIGWVVPAVWVLLCTVISYAVFHNLFPNISPDQLVGSVNNNGFICYIKQLYVMLIVILLPILVVLVGLLFVFVNAYQVLPQWAMYDDICKGRPNHKEVRNLLIFWALLLGCTLFGGLHMAYSDLWWLIIYAVLEIITAAFALASFFALRGPAALLRAAAGGNAGQSYEIQEEWRGIGGSNGNGGGGGGTTGGSVGQRGIFKEKSAMDKEAGLNGGGGSGAAVAEENGQRRPSVLDHLQLVKEINEDQWSDQQPHFTGQALTFEAGVDWRSSPGYGRVDLPDDLEGEADVDGIDFEDEGEGDDDGDDMDEEDDVEANDIDNGDAADFDELIYALKSETAEDSSDNDAEGNDDDDSGTVVSGSGSDRQSQRNWRMSIADTHL</sequence>
<reference evidence="15 16" key="1">
    <citation type="submission" date="2017-06" db="EMBL/GenBank/DDBJ databases">
        <title>A platform for efficient transgenesis in Macrostomum lignano, a flatworm model organism for stem cell research.</title>
        <authorList>
            <person name="Berezikov E."/>
        </authorList>
    </citation>
    <scope>NUCLEOTIDE SEQUENCE [LARGE SCALE GENOMIC DNA]</scope>
    <source>
        <strain evidence="15">DV1</strain>
        <tissue evidence="15">Whole organism</tissue>
    </source>
</reference>
<keyword evidence="5" id="KW-0677">Repeat</keyword>
<dbReference type="InterPro" id="IPR005492">
    <property type="entry name" value="EPTP"/>
</dbReference>
<dbReference type="Gene3D" id="2.60.40.2030">
    <property type="match status" value="35"/>
</dbReference>
<dbReference type="GO" id="GO:0007166">
    <property type="term" value="P:cell surface receptor signaling pathway"/>
    <property type="evidence" value="ECO:0007669"/>
    <property type="project" value="InterPro"/>
</dbReference>
<dbReference type="SMART" id="SM00237">
    <property type="entry name" value="Calx_beta"/>
    <property type="match status" value="21"/>
</dbReference>
<dbReference type="STRING" id="282301.A0A267G5X0"/>
<dbReference type="GO" id="GO:0010855">
    <property type="term" value="F:adenylate cyclase inhibitor activity"/>
    <property type="evidence" value="ECO:0007669"/>
    <property type="project" value="TreeGrafter"/>
</dbReference>
<feature type="domain" description="G-protein coupled receptors family 2 profile 2" evidence="14">
    <location>
        <begin position="5882"/>
        <end position="6079"/>
    </location>
</feature>
<evidence type="ECO:0000256" key="4">
    <source>
        <dbReference type="ARBA" id="ARBA00022729"/>
    </source>
</evidence>
<dbReference type="PROSITE" id="PS50221">
    <property type="entry name" value="GAIN_B"/>
    <property type="match status" value="1"/>
</dbReference>
<feature type="region of interest" description="Disordered" evidence="10">
    <location>
        <begin position="6268"/>
        <end position="6380"/>
    </location>
</feature>
<feature type="chain" id="PRO_5012221751" description="Staphylococcus aureus surface protein A" evidence="12">
    <location>
        <begin position="25"/>
        <end position="6380"/>
    </location>
</feature>
<comment type="subcellular location">
    <subcellularLocation>
        <location evidence="2">Cell projection</location>
        <location evidence="2">Stereocilium</location>
    </subcellularLocation>
    <subcellularLocation>
        <location evidence="1">Membrane</location>
        <topology evidence="1">Multi-pass membrane protein</topology>
    </subcellularLocation>
</comment>
<feature type="signal peptide" evidence="12">
    <location>
        <begin position="1"/>
        <end position="24"/>
    </location>
</feature>
<dbReference type="SUPFAM" id="SSF141072">
    <property type="entry name" value="CalX-like"/>
    <property type="match status" value="37"/>
</dbReference>
<evidence type="ECO:0000256" key="7">
    <source>
        <dbReference type="ARBA" id="ARBA00022989"/>
    </source>
</evidence>
<dbReference type="InterPro" id="IPR003644">
    <property type="entry name" value="Calx_beta"/>
</dbReference>
<dbReference type="PROSITE" id="PS50912">
    <property type="entry name" value="EAR"/>
    <property type="match status" value="3"/>
</dbReference>
<dbReference type="GO" id="GO:0005737">
    <property type="term" value="C:cytoplasm"/>
    <property type="evidence" value="ECO:0007669"/>
    <property type="project" value="TreeGrafter"/>
</dbReference>
<dbReference type="OrthoDB" id="2324346at2759"/>
<feature type="transmembrane region" description="Helical" evidence="11">
    <location>
        <begin position="5920"/>
        <end position="5945"/>
    </location>
</feature>
<dbReference type="GO" id="GO:0004930">
    <property type="term" value="F:G protein-coupled receptor activity"/>
    <property type="evidence" value="ECO:0007669"/>
    <property type="project" value="InterPro"/>
</dbReference>
<evidence type="ECO:0000259" key="14">
    <source>
        <dbReference type="PROSITE" id="PS50261"/>
    </source>
</evidence>
<dbReference type="SUPFAM" id="SSF49899">
    <property type="entry name" value="Concanavalin A-like lectins/glucanases"/>
    <property type="match status" value="1"/>
</dbReference>
<dbReference type="FunFam" id="2.60.40.2030:FF:000007">
    <property type="entry name" value="Adhesion G-protein coupled receptor V1"/>
    <property type="match status" value="1"/>
</dbReference>
<evidence type="ECO:0000256" key="11">
    <source>
        <dbReference type="SAM" id="Phobius"/>
    </source>
</evidence>
<dbReference type="Pfam" id="PF03736">
    <property type="entry name" value="EPTP"/>
    <property type="match status" value="1"/>
</dbReference>
<feature type="region of interest" description="Disordered" evidence="10">
    <location>
        <begin position="6210"/>
        <end position="6230"/>
    </location>
</feature>
<feature type="compositionally biased region" description="Low complexity" evidence="10">
    <location>
        <begin position="6355"/>
        <end position="6364"/>
    </location>
</feature>
<dbReference type="PANTHER" id="PTHR46682">
    <property type="entry name" value="ADHESION G-PROTEIN COUPLED RECEPTOR V1"/>
    <property type="match status" value="1"/>
</dbReference>
<dbReference type="InterPro" id="IPR038081">
    <property type="entry name" value="CalX-like_sf"/>
</dbReference>
<feature type="transmembrane region" description="Helical" evidence="11">
    <location>
        <begin position="5957"/>
        <end position="5976"/>
    </location>
</feature>
<dbReference type="InterPro" id="IPR057244">
    <property type="entry name" value="GAIN_B"/>
</dbReference>
<gene>
    <name evidence="15" type="ORF">BOX15_Mlig029255g1</name>
</gene>
<comment type="caution">
    <text evidence="15">The sequence shown here is derived from an EMBL/GenBank/DDBJ whole genome shotgun (WGS) entry which is preliminary data.</text>
</comment>
<dbReference type="GO" id="GO:0001965">
    <property type="term" value="F:G-protein alpha-subunit binding"/>
    <property type="evidence" value="ECO:0007669"/>
    <property type="project" value="TreeGrafter"/>
</dbReference>
<feature type="transmembrane region" description="Helical" evidence="11">
    <location>
        <begin position="6050"/>
        <end position="6079"/>
    </location>
</feature>
<feature type="transmembrane region" description="Helical" evidence="11">
    <location>
        <begin position="5996"/>
        <end position="6022"/>
    </location>
</feature>
<evidence type="ECO:0000256" key="9">
    <source>
        <dbReference type="ARBA" id="ARBA00023157"/>
    </source>
</evidence>
<dbReference type="EMBL" id="NIVC01000532">
    <property type="protein sequence ID" value="PAA81386.1"/>
    <property type="molecule type" value="Genomic_DNA"/>
</dbReference>
<keyword evidence="4 12" id="KW-0732">Signal</keyword>
<keyword evidence="6" id="KW-0106">Calcium</keyword>
<dbReference type="Proteomes" id="UP000215902">
    <property type="component" value="Unassembled WGS sequence"/>
</dbReference>
<dbReference type="InterPro" id="IPR000832">
    <property type="entry name" value="GPCR_2_secretin-like"/>
</dbReference>
<dbReference type="GO" id="GO:0071277">
    <property type="term" value="P:cellular response to calcium ion"/>
    <property type="evidence" value="ECO:0007669"/>
    <property type="project" value="TreeGrafter"/>
</dbReference>
<evidence type="ECO:0000256" key="6">
    <source>
        <dbReference type="ARBA" id="ARBA00022837"/>
    </source>
</evidence>
<dbReference type="Pfam" id="PF00002">
    <property type="entry name" value="7tm_2"/>
    <property type="match status" value="1"/>
</dbReference>
<dbReference type="InterPro" id="IPR046338">
    <property type="entry name" value="GAIN_dom_sf"/>
</dbReference>
<keyword evidence="9" id="KW-1015">Disulfide bond</keyword>
<feature type="transmembrane region" description="Helical" evidence="11">
    <location>
        <begin position="5884"/>
        <end position="5908"/>
    </location>
</feature>
<dbReference type="Gene3D" id="2.60.120.200">
    <property type="match status" value="1"/>
</dbReference>
<keyword evidence="7 11" id="KW-1133">Transmembrane helix</keyword>
<dbReference type="InterPro" id="IPR017981">
    <property type="entry name" value="GPCR_2-like_7TM"/>
</dbReference>
<evidence type="ECO:0000313" key="15">
    <source>
        <dbReference type="EMBL" id="PAA81386.1"/>
    </source>
</evidence>
<evidence type="ECO:0000256" key="3">
    <source>
        <dbReference type="ARBA" id="ARBA00022692"/>
    </source>
</evidence>
<dbReference type="GO" id="GO:0016020">
    <property type="term" value="C:membrane"/>
    <property type="evidence" value="ECO:0007669"/>
    <property type="project" value="UniProtKB-SubCell"/>
</dbReference>
<feature type="compositionally biased region" description="Acidic residues" evidence="10">
    <location>
        <begin position="6280"/>
        <end position="6328"/>
    </location>
</feature>